<reference evidence="1" key="1">
    <citation type="journal article" date="2016" name="Proc. Natl. Acad. Sci. U.S.A.">
        <title>Lipid metabolic changes in an early divergent fungus govern the establishment of a mutualistic symbiosis with endobacteria.</title>
        <authorList>
            <person name="Lastovetsky O.A."/>
            <person name="Gaspar M.L."/>
            <person name="Mondo S.J."/>
            <person name="LaButti K.M."/>
            <person name="Sandor L."/>
            <person name="Grigoriev I.V."/>
            <person name="Henry S.A."/>
            <person name="Pawlowska T.E."/>
        </authorList>
    </citation>
    <scope>NUCLEOTIDE SEQUENCE [LARGE SCALE GENOMIC DNA]</scope>
    <source>
        <strain evidence="1">ATCC 52814</strain>
    </source>
</reference>
<organism evidence="1">
    <name type="scientific">Rhizopus microsporus var. microsporus</name>
    <dbReference type="NCBI Taxonomy" id="86635"/>
    <lineage>
        <taxon>Eukaryota</taxon>
        <taxon>Fungi</taxon>
        <taxon>Fungi incertae sedis</taxon>
        <taxon>Mucoromycota</taxon>
        <taxon>Mucoromycotina</taxon>
        <taxon>Mucoromycetes</taxon>
        <taxon>Mucorales</taxon>
        <taxon>Mucorineae</taxon>
        <taxon>Rhizopodaceae</taxon>
        <taxon>Rhizopus</taxon>
    </lineage>
</organism>
<accession>A0A1X0QR78</accession>
<gene>
    <name evidence="1" type="ORF">BCV72DRAFT_309293</name>
</gene>
<dbReference type="AlphaFoldDB" id="A0A1X0QR78"/>
<evidence type="ECO:0000313" key="1">
    <source>
        <dbReference type="EMBL" id="ORE02254.1"/>
    </source>
</evidence>
<sequence>MGSNVPDSLLIQRLPSEYTPGDDRLSRMLMKNQSAVDFISYDLMGTPNGTRSDILYIPALSALDSFHLF</sequence>
<protein>
    <submittedName>
        <fullName evidence="1">Uncharacterized protein</fullName>
    </submittedName>
</protein>
<dbReference type="Proteomes" id="UP000242414">
    <property type="component" value="Unassembled WGS sequence"/>
</dbReference>
<name>A0A1X0QR78_RHIZD</name>
<proteinExistence type="predicted"/>
<dbReference type="VEuPathDB" id="FungiDB:BCV72DRAFT_309293"/>
<dbReference type="EMBL" id="KV922062">
    <property type="protein sequence ID" value="ORE02254.1"/>
    <property type="molecule type" value="Genomic_DNA"/>
</dbReference>